<dbReference type="AlphaFoldDB" id="A0A3B4AEF0"/>
<reference evidence="4" key="1">
    <citation type="submission" date="2025-08" db="UniProtKB">
        <authorList>
            <consortium name="Ensembl"/>
        </authorList>
    </citation>
    <scope>IDENTIFICATION</scope>
</reference>
<dbReference type="InterPro" id="IPR050650">
    <property type="entry name" value="Type-II_Cytokine-TF_Rcpt"/>
</dbReference>
<accession>A0A3B4AEF0</accession>
<dbReference type="Pfam" id="PF01108">
    <property type="entry name" value="Tissue_fac"/>
    <property type="match status" value="1"/>
</dbReference>
<keyword evidence="2" id="KW-0732">Signal</keyword>
<name>A0A3B4AEF0_9GOBI</name>
<organism evidence="4 5">
    <name type="scientific">Periophthalmus magnuspinnatus</name>
    <dbReference type="NCBI Taxonomy" id="409849"/>
    <lineage>
        <taxon>Eukaryota</taxon>
        <taxon>Metazoa</taxon>
        <taxon>Chordata</taxon>
        <taxon>Craniata</taxon>
        <taxon>Vertebrata</taxon>
        <taxon>Euteleostomi</taxon>
        <taxon>Actinopterygii</taxon>
        <taxon>Neopterygii</taxon>
        <taxon>Teleostei</taxon>
        <taxon>Neoteleostei</taxon>
        <taxon>Acanthomorphata</taxon>
        <taxon>Gobiaria</taxon>
        <taxon>Gobiiformes</taxon>
        <taxon>Gobioidei</taxon>
        <taxon>Gobiidae</taxon>
        <taxon>Oxudercinae</taxon>
        <taxon>Periophthalmus</taxon>
    </lineage>
</organism>
<reference evidence="4" key="2">
    <citation type="submission" date="2025-09" db="UniProtKB">
        <authorList>
            <consortium name="Ensembl"/>
        </authorList>
    </citation>
    <scope>IDENTIFICATION</scope>
</reference>
<dbReference type="PANTHER" id="PTHR20859:SF53">
    <property type="entry name" value="INTERLEUKIN-22 RECEPTOR SUBUNIT ALPHA-1"/>
    <property type="match status" value="1"/>
</dbReference>
<dbReference type="GO" id="GO:0004896">
    <property type="term" value="F:cytokine receptor activity"/>
    <property type="evidence" value="ECO:0007669"/>
    <property type="project" value="TreeGrafter"/>
</dbReference>
<dbReference type="Gene3D" id="2.60.40.10">
    <property type="entry name" value="Immunoglobulins"/>
    <property type="match status" value="1"/>
</dbReference>
<feature type="signal peptide" evidence="2">
    <location>
        <begin position="1"/>
        <end position="27"/>
    </location>
</feature>
<dbReference type="InterPro" id="IPR036116">
    <property type="entry name" value="FN3_sf"/>
</dbReference>
<dbReference type="Proteomes" id="UP000261520">
    <property type="component" value="Unplaced"/>
</dbReference>
<feature type="chain" id="PRO_5017183027" description="Fibronectin type-III domain-containing protein" evidence="2">
    <location>
        <begin position="28"/>
        <end position="265"/>
    </location>
</feature>
<feature type="transmembrane region" description="Helical" evidence="1">
    <location>
        <begin position="195"/>
        <end position="218"/>
    </location>
</feature>
<protein>
    <recommendedName>
        <fullName evidence="3">Fibronectin type-III domain-containing protein</fullName>
    </recommendedName>
</protein>
<evidence type="ECO:0000313" key="5">
    <source>
        <dbReference type="Proteomes" id="UP000261520"/>
    </source>
</evidence>
<keyword evidence="1" id="KW-0812">Transmembrane</keyword>
<sequence>MFQNVSLNSSLLLQSGLLSWSPGADDADGVTFTVQFRRFGEKRWQDVPSCVHIAAPPCDVSALVQEAKHGCVRLQVKGHRQGEESEAVEACRRRNDTCTPQVTLSALPGSLTVHLTRSHALWDKHADHAKHRVCVGPPERPEQSCAESLSSLTLSALDEGQTYCTTVQYTLHGKREGLPRCPVCQEPPRAAAGHFWVIPAVVLPGLVLGSIMAYFIIFHRDKVKRWLRPPPRPHSLSLPLEDALVCTPTEEHCSVITGFTELHQD</sequence>
<evidence type="ECO:0000313" key="4">
    <source>
        <dbReference type="Ensembl" id="ENSPMGP00000015014.1"/>
    </source>
</evidence>
<feature type="domain" description="Fibronectin type-III" evidence="3">
    <location>
        <begin position="17"/>
        <end position="86"/>
    </location>
</feature>
<evidence type="ECO:0000256" key="1">
    <source>
        <dbReference type="SAM" id="Phobius"/>
    </source>
</evidence>
<dbReference type="InterPro" id="IPR003961">
    <property type="entry name" value="FN3_dom"/>
</dbReference>
<evidence type="ECO:0000259" key="3">
    <source>
        <dbReference type="Pfam" id="PF01108"/>
    </source>
</evidence>
<dbReference type="Ensembl" id="ENSPMGT00000016003.1">
    <property type="protein sequence ID" value="ENSPMGP00000015014.1"/>
    <property type="gene ID" value="ENSPMGG00000012306.1"/>
</dbReference>
<dbReference type="InterPro" id="IPR013783">
    <property type="entry name" value="Ig-like_fold"/>
</dbReference>
<dbReference type="GO" id="GO:0005886">
    <property type="term" value="C:plasma membrane"/>
    <property type="evidence" value="ECO:0007669"/>
    <property type="project" value="TreeGrafter"/>
</dbReference>
<keyword evidence="1" id="KW-1133">Transmembrane helix</keyword>
<keyword evidence="5" id="KW-1185">Reference proteome</keyword>
<keyword evidence="1" id="KW-0472">Membrane</keyword>
<dbReference type="STRING" id="409849.ENSPMGP00000015014"/>
<proteinExistence type="predicted"/>
<dbReference type="SUPFAM" id="SSF49265">
    <property type="entry name" value="Fibronectin type III"/>
    <property type="match status" value="1"/>
</dbReference>
<dbReference type="PANTHER" id="PTHR20859">
    <property type="entry name" value="INTERFERON/INTERLEUKIN RECEPTOR"/>
    <property type="match status" value="1"/>
</dbReference>
<evidence type="ECO:0000256" key="2">
    <source>
        <dbReference type="SAM" id="SignalP"/>
    </source>
</evidence>